<sequence length="65" mass="7312">MNAKSHAITPVERLAVRVEEAAEILGIGRSMLFILLKEGRLKSVKIGKRRLIPMLELEAFLLRQG</sequence>
<proteinExistence type="predicted"/>
<dbReference type="EMBL" id="AP027079">
    <property type="protein sequence ID" value="BDU70254.1"/>
    <property type="molecule type" value="Genomic_DNA"/>
</dbReference>
<dbReference type="NCBIfam" id="TIGR01764">
    <property type="entry name" value="excise"/>
    <property type="match status" value="1"/>
</dbReference>
<dbReference type="RefSeq" id="WP_286353974.1">
    <property type="nucleotide sequence ID" value="NZ_AP027079.1"/>
</dbReference>
<feature type="domain" description="Helix-turn-helix" evidence="1">
    <location>
        <begin position="18"/>
        <end position="64"/>
    </location>
</feature>
<gene>
    <name evidence="2" type="ORF">GETHOR_23550</name>
</gene>
<accession>A0ABN6UYV8</accession>
<evidence type="ECO:0000313" key="3">
    <source>
        <dbReference type="Proteomes" id="UP001242010"/>
    </source>
</evidence>
<protein>
    <recommendedName>
        <fullName evidence="1">Helix-turn-helix domain-containing protein</fullName>
    </recommendedName>
</protein>
<evidence type="ECO:0000313" key="2">
    <source>
        <dbReference type="EMBL" id="BDU70254.1"/>
    </source>
</evidence>
<dbReference type="InterPro" id="IPR010093">
    <property type="entry name" value="SinI_DNA-bd"/>
</dbReference>
<keyword evidence="3" id="KW-1185">Reference proteome</keyword>
<name>A0ABN6UYV8_9BACT</name>
<organism evidence="2 3">
    <name type="scientific">Geothrix oryzae</name>
    <dbReference type="NCBI Taxonomy" id="2927975"/>
    <lineage>
        <taxon>Bacteria</taxon>
        <taxon>Pseudomonadati</taxon>
        <taxon>Acidobacteriota</taxon>
        <taxon>Holophagae</taxon>
        <taxon>Holophagales</taxon>
        <taxon>Holophagaceae</taxon>
        <taxon>Geothrix</taxon>
    </lineage>
</organism>
<dbReference type="Proteomes" id="UP001242010">
    <property type="component" value="Chromosome"/>
</dbReference>
<dbReference type="Pfam" id="PF12728">
    <property type="entry name" value="HTH_17"/>
    <property type="match status" value="1"/>
</dbReference>
<dbReference type="InterPro" id="IPR041657">
    <property type="entry name" value="HTH_17"/>
</dbReference>
<reference evidence="3" key="1">
    <citation type="journal article" date="2023" name="Int. J. Syst. Evol. Microbiol.">
        <title>Mesoterricola silvestris gen. nov., sp. nov., Mesoterricola sediminis sp. nov., Geothrix oryzae sp. nov., Geothrix edaphica sp. nov., Geothrix rubra sp. nov., and Geothrix limicola sp. nov., six novel members of Acidobacteriota isolated from soils.</title>
        <authorList>
            <person name="Itoh H."/>
            <person name="Sugisawa Y."/>
            <person name="Mise K."/>
            <person name="Xu Z."/>
            <person name="Kuniyasu M."/>
            <person name="Ushijima N."/>
            <person name="Kawano K."/>
            <person name="Kobayashi E."/>
            <person name="Shiratori Y."/>
            <person name="Masuda Y."/>
            <person name="Senoo K."/>
        </authorList>
    </citation>
    <scope>NUCLEOTIDE SEQUENCE [LARGE SCALE GENOMIC DNA]</scope>
    <source>
        <strain evidence="3">Red222</strain>
    </source>
</reference>
<evidence type="ECO:0000259" key="1">
    <source>
        <dbReference type="Pfam" id="PF12728"/>
    </source>
</evidence>